<dbReference type="InterPro" id="IPR011990">
    <property type="entry name" value="TPR-like_helical_dom_sf"/>
</dbReference>
<keyword evidence="5" id="KW-1185">Reference proteome</keyword>
<evidence type="ECO:0000256" key="1">
    <source>
        <dbReference type="ARBA" id="ARBA00023015"/>
    </source>
</evidence>
<comment type="caution">
    <text evidence="4">The sequence shown here is derived from an EMBL/GenBank/DDBJ whole genome shotgun (WGS) entry which is preliminary data.</text>
</comment>
<sequence>MLVDQRRSRPDLHRVTVLGSFTVTAHGDPVPLESDTRRVVAYLAVHRRPQRRAALAADLCPGVPADTAAAVLDEALAGAAALITTDGVSDTVALGPAVAVDLDEAMALVRALAAVPGHPDTAPADAAAATALLSADVLPAWSEAWLAVERERFRQIRLNALEELSSALTAAGRFREAVDTAREAVRTAPSRESARRALIEAHLAQGDIAEAVAEYDEYQELLRSSVGAPAAFGFEGAFGLDSLLPPVPAWPVLRGRRPAERVPVAGAGMRAVRGPRRLVSGGATPGTTR</sequence>
<accession>A0ABU2NBF0</accession>
<evidence type="ECO:0000256" key="2">
    <source>
        <dbReference type="ARBA" id="ARBA00023163"/>
    </source>
</evidence>
<dbReference type="InterPro" id="IPR036388">
    <property type="entry name" value="WH-like_DNA-bd_sf"/>
</dbReference>
<organism evidence="4 5">
    <name type="scientific">Pseudonocardia charpentierae</name>
    <dbReference type="NCBI Taxonomy" id="3075545"/>
    <lineage>
        <taxon>Bacteria</taxon>
        <taxon>Bacillati</taxon>
        <taxon>Actinomycetota</taxon>
        <taxon>Actinomycetes</taxon>
        <taxon>Pseudonocardiales</taxon>
        <taxon>Pseudonocardiaceae</taxon>
        <taxon>Pseudonocardia</taxon>
    </lineage>
</organism>
<evidence type="ECO:0000313" key="5">
    <source>
        <dbReference type="Proteomes" id="UP001183202"/>
    </source>
</evidence>
<gene>
    <name evidence="4" type="ORF">RM445_17190</name>
</gene>
<dbReference type="PANTHER" id="PTHR35807">
    <property type="entry name" value="TRANSCRIPTIONAL REGULATOR REDD-RELATED"/>
    <property type="match status" value="1"/>
</dbReference>
<dbReference type="SUPFAM" id="SSF48452">
    <property type="entry name" value="TPR-like"/>
    <property type="match status" value="1"/>
</dbReference>
<dbReference type="InterPro" id="IPR051677">
    <property type="entry name" value="AfsR-DnrI-RedD_regulator"/>
</dbReference>
<evidence type="ECO:0000259" key="3">
    <source>
        <dbReference type="SMART" id="SM01043"/>
    </source>
</evidence>
<dbReference type="RefSeq" id="WP_311557501.1">
    <property type="nucleotide sequence ID" value="NZ_JAVREJ010000012.1"/>
</dbReference>
<dbReference type="Gene3D" id="1.10.10.10">
    <property type="entry name" value="Winged helix-like DNA-binding domain superfamily/Winged helix DNA-binding domain"/>
    <property type="match status" value="1"/>
</dbReference>
<reference evidence="5" key="1">
    <citation type="submission" date="2023-07" db="EMBL/GenBank/DDBJ databases">
        <title>30 novel species of actinomycetes from the DSMZ collection.</title>
        <authorList>
            <person name="Nouioui I."/>
        </authorList>
    </citation>
    <scope>NUCLEOTIDE SEQUENCE [LARGE SCALE GENOMIC DNA]</scope>
    <source>
        <strain evidence="5">DSM 45834</strain>
    </source>
</reference>
<dbReference type="PANTHER" id="PTHR35807:SF1">
    <property type="entry name" value="TRANSCRIPTIONAL REGULATOR REDD"/>
    <property type="match status" value="1"/>
</dbReference>
<protein>
    <submittedName>
        <fullName evidence="4">BTAD domain-containing putative transcriptional regulator</fullName>
    </submittedName>
</protein>
<dbReference type="Gene3D" id="1.25.40.10">
    <property type="entry name" value="Tetratricopeptide repeat domain"/>
    <property type="match status" value="1"/>
</dbReference>
<name>A0ABU2NBF0_9PSEU</name>
<feature type="domain" description="Bacterial transcriptional activator" evidence="3">
    <location>
        <begin position="100"/>
        <end position="222"/>
    </location>
</feature>
<dbReference type="Pfam" id="PF03704">
    <property type="entry name" value="BTAD"/>
    <property type="match status" value="1"/>
</dbReference>
<evidence type="ECO:0000313" key="4">
    <source>
        <dbReference type="EMBL" id="MDT0351266.1"/>
    </source>
</evidence>
<dbReference type="EMBL" id="JAVREJ010000012">
    <property type="protein sequence ID" value="MDT0351266.1"/>
    <property type="molecule type" value="Genomic_DNA"/>
</dbReference>
<dbReference type="InterPro" id="IPR005158">
    <property type="entry name" value="BTAD"/>
</dbReference>
<proteinExistence type="predicted"/>
<keyword evidence="1" id="KW-0805">Transcription regulation</keyword>
<dbReference type="Proteomes" id="UP001183202">
    <property type="component" value="Unassembled WGS sequence"/>
</dbReference>
<dbReference type="SMART" id="SM01043">
    <property type="entry name" value="BTAD"/>
    <property type="match status" value="1"/>
</dbReference>
<keyword evidence="2" id="KW-0804">Transcription</keyword>